<dbReference type="PANTHER" id="PTHR24322:SF736">
    <property type="entry name" value="RETINOL DEHYDROGENASE 10"/>
    <property type="match status" value="1"/>
</dbReference>
<dbReference type="InterPro" id="IPR036291">
    <property type="entry name" value="NAD(P)-bd_dom_sf"/>
</dbReference>
<feature type="region of interest" description="Disordered" evidence="4">
    <location>
        <begin position="270"/>
        <end position="294"/>
    </location>
</feature>
<feature type="domain" description="Ketoreductase" evidence="5">
    <location>
        <begin position="7"/>
        <end position="189"/>
    </location>
</feature>
<protein>
    <submittedName>
        <fullName evidence="6">NAD(P)-dependent oxidoreductase</fullName>
    </submittedName>
</protein>
<dbReference type="GO" id="GO:0016616">
    <property type="term" value="F:oxidoreductase activity, acting on the CH-OH group of donors, NAD or NADP as acceptor"/>
    <property type="evidence" value="ECO:0007669"/>
    <property type="project" value="TreeGrafter"/>
</dbReference>
<feature type="compositionally biased region" description="Basic and acidic residues" evidence="4">
    <location>
        <begin position="280"/>
        <end position="294"/>
    </location>
</feature>
<evidence type="ECO:0000313" key="6">
    <source>
        <dbReference type="EMBL" id="HCO24049.1"/>
    </source>
</evidence>
<proteinExistence type="inferred from homology"/>
<evidence type="ECO:0000256" key="2">
    <source>
        <dbReference type="ARBA" id="ARBA00023002"/>
    </source>
</evidence>
<evidence type="ECO:0000313" key="7">
    <source>
        <dbReference type="Proteomes" id="UP000263642"/>
    </source>
</evidence>
<accession>A0A3D3R5M3</accession>
<dbReference type="InterPro" id="IPR002347">
    <property type="entry name" value="SDR_fam"/>
</dbReference>
<dbReference type="SUPFAM" id="SSF51735">
    <property type="entry name" value="NAD(P)-binding Rossmann-fold domains"/>
    <property type="match status" value="1"/>
</dbReference>
<sequence>MQNLFGKKGLITGAASGIGREIALQLAAEGVNLFLWDIDEAGLKDTAETASLVGVEVNCRICDLTDSEQISTEIQYLVDTWGTLDLLVNNAGVAFYGPTHTMSVEQWDWLLAINLHAPIQITRALLPLLLNRPEAHIVNVSSICGLVAGARFSAYQISKFALQGFSEALRAEYSRQGLGVSSICPGPVTTRLFESAPCGREGKKTPIPPRWICTTPQQVAQRAIKAIYADQGLCLVGWVSYALYYLKRIAPWSLDLAHRFGRRKRMKKKHAQLTSQVESETEKTPAQEIRSKAA</sequence>
<dbReference type="PANTHER" id="PTHR24322">
    <property type="entry name" value="PKSB"/>
    <property type="match status" value="1"/>
</dbReference>
<evidence type="ECO:0000256" key="3">
    <source>
        <dbReference type="RuleBase" id="RU000363"/>
    </source>
</evidence>
<dbReference type="Gene3D" id="3.40.50.720">
    <property type="entry name" value="NAD(P)-binding Rossmann-like Domain"/>
    <property type="match status" value="1"/>
</dbReference>
<gene>
    <name evidence="6" type="ORF">DIT97_13750</name>
</gene>
<evidence type="ECO:0000256" key="4">
    <source>
        <dbReference type="SAM" id="MobiDB-lite"/>
    </source>
</evidence>
<dbReference type="SMART" id="SM00822">
    <property type="entry name" value="PKS_KR"/>
    <property type="match status" value="1"/>
</dbReference>
<dbReference type="PRINTS" id="PR00081">
    <property type="entry name" value="GDHRDH"/>
</dbReference>
<dbReference type="Pfam" id="PF00106">
    <property type="entry name" value="adh_short"/>
    <property type="match status" value="1"/>
</dbReference>
<dbReference type="InterPro" id="IPR057326">
    <property type="entry name" value="KR_dom"/>
</dbReference>
<comment type="similarity">
    <text evidence="1 3">Belongs to the short-chain dehydrogenases/reductases (SDR) family.</text>
</comment>
<dbReference type="CDD" id="cd05233">
    <property type="entry name" value="SDR_c"/>
    <property type="match status" value="1"/>
</dbReference>
<dbReference type="EMBL" id="DQAY01000078">
    <property type="protein sequence ID" value="HCO24049.1"/>
    <property type="molecule type" value="Genomic_DNA"/>
</dbReference>
<dbReference type="AlphaFoldDB" id="A0A3D3R5M3"/>
<dbReference type="PRINTS" id="PR00080">
    <property type="entry name" value="SDRFAMILY"/>
</dbReference>
<evidence type="ECO:0000259" key="5">
    <source>
        <dbReference type="SMART" id="SM00822"/>
    </source>
</evidence>
<organism evidence="6 7">
    <name type="scientific">Gimesia maris</name>
    <dbReference type="NCBI Taxonomy" id="122"/>
    <lineage>
        <taxon>Bacteria</taxon>
        <taxon>Pseudomonadati</taxon>
        <taxon>Planctomycetota</taxon>
        <taxon>Planctomycetia</taxon>
        <taxon>Planctomycetales</taxon>
        <taxon>Planctomycetaceae</taxon>
        <taxon>Gimesia</taxon>
    </lineage>
</organism>
<keyword evidence="2" id="KW-0560">Oxidoreductase</keyword>
<evidence type="ECO:0000256" key="1">
    <source>
        <dbReference type="ARBA" id="ARBA00006484"/>
    </source>
</evidence>
<dbReference type="Proteomes" id="UP000263642">
    <property type="component" value="Unassembled WGS sequence"/>
</dbReference>
<name>A0A3D3R5M3_9PLAN</name>
<reference evidence="6 7" key="1">
    <citation type="journal article" date="2018" name="Nat. Biotechnol.">
        <title>A standardized bacterial taxonomy based on genome phylogeny substantially revises the tree of life.</title>
        <authorList>
            <person name="Parks D.H."/>
            <person name="Chuvochina M."/>
            <person name="Waite D.W."/>
            <person name="Rinke C."/>
            <person name="Skarshewski A."/>
            <person name="Chaumeil P.A."/>
            <person name="Hugenholtz P."/>
        </authorList>
    </citation>
    <scope>NUCLEOTIDE SEQUENCE [LARGE SCALE GENOMIC DNA]</scope>
    <source>
        <strain evidence="6">UBA9375</strain>
    </source>
</reference>
<comment type="caution">
    <text evidence="6">The sequence shown here is derived from an EMBL/GenBank/DDBJ whole genome shotgun (WGS) entry which is preliminary data.</text>
</comment>